<dbReference type="RefSeq" id="YP_009194026.1">
    <property type="nucleotide sequence ID" value="NC_028748.2"/>
</dbReference>
<dbReference type="EMBL" id="KJ024807">
    <property type="protein sequence ID" value="AHJ86757.1"/>
    <property type="molecule type" value="Genomic_DNA"/>
</dbReference>
<organism evidence="1 2">
    <name type="scientific">Bacillus phage vB_BtS_BMBtp3</name>
    <dbReference type="NCBI Taxonomy" id="1445809"/>
    <lineage>
        <taxon>Viruses</taxon>
        <taxon>Duplodnaviria</taxon>
        <taxon>Heunggongvirae</taxon>
        <taxon>Uroviricota</taxon>
        <taxon>Caudoviricetes</taxon>
        <taxon>Waukeshavirus</taxon>
        <taxon>Waukeshavirus BMBtp3</taxon>
    </lineage>
</organism>
<dbReference type="GeneID" id="26613718"/>
<dbReference type="Proteomes" id="UP000031093">
    <property type="component" value="Segment"/>
</dbReference>
<protein>
    <submittedName>
        <fullName evidence="1">Uncharacterized protein</fullName>
    </submittedName>
</protein>
<dbReference type="OrthoDB" id="32530at10239"/>
<evidence type="ECO:0000313" key="1">
    <source>
        <dbReference type="EMBL" id="AHJ86757.1"/>
    </source>
</evidence>
<keyword evidence="2" id="KW-1185">Reference proteome</keyword>
<evidence type="ECO:0000313" key="2">
    <source>
        <dbReference type="Proteomes" id="UP000031093"/>
    </source>
</evidence>
<name>A0A0A7AQ91_9CAUD</name>
<dbReference type="KEGG" id="vg:26613718"/>
<accession>A0A0A7AQ91</accession>
<sequence length="118" mass="14014">MEAEFKSILDAVRAIKIGMKTLEYWDDIYLIANKKEEIYVVCDDPGQFIKNGWSNCGTDEDPSKYAKEFKVFQYQHIDRVRGVSKNGLYQLVKFKNKKHEYARKKMDVQFEQSVDFWV</sequence>
<gene>
    <name evidence="1" type="ORF">BMBtpLA_48</name>
</gene>
<reference evidence="2" key="1">
    <citation type="submission" date="2014-01" db="EMBL/GenBank/DDBJ databases">
        <title>Complete genome sequence of novel bacteriophage BMBTP3 with a mosaic organization.</title>
        <authorList>
            <person name="Zhu L."/>
            <person name="Wang Y."/>
            <person name="Sun M."/>
        </authorList>
    </citation>
    <scope>NUCLEOTIDE SEQUENCE [LARGE SCALE GENOMIC DNA]</scope>
</reference>
<proteinExistence type="predicted"/>